<accession>A0ABS4H650</accession>
<protein>
    <submittedName>
        <fullName evidence="2">Uncharacterized protein</fullName>
    </submittedName>
</protein>
<dbReference type="RefSeq" id="WP_209851680.1">
    <property type="nucleotide sequence ID" value="NZ_CBCRVE010000010.1"/>
</dbReference>
<keyword evidence="1" id="KW-0812">Transmembrane</keyword>
<name>A0ABS4H650_9BACL</name>
<feature type="transmembrane region" description="Helical" evidence="1">
    <location>
        <begin position="7"/>
        <end position="27"/>
    </location>
</feature>
<gene>
    <name evidence="2" type="ORF">J2Z20_002913</name>
</gene>
<evidence type="ECO:0000256" key="1">
    <source>
        <dbReference type="SAM" id="Phobius"/>
    </source>
</evidence>
<organism evidence="2 3">
    <name type="scientific">Paenibacillus sediminis</name>
    <dbReference type="NCBI Taxonomy" id="664909"/>
    <lineage>
        <taxon>Bacteria</taxon>
        <taxon>Bacillati</taxon>
        <taxon>Bacillota</taxon>
        <taxon>Bacilli</taxon>
        <taxon>Bacillales</taxon>
        <taxon>Paenibacillaceae</taxon>
        <taxon>Paenibacillus</taxon>
    </lineage>
</organism>
<reference evidence="2 3" key="1">
    <citation type="submission" date="2021-03" db="EMBL/GenBank/DDBJ databases">
        <title>Genomic Encyclopedia of Type Strains, Phase IV (KMG-IV): sequencing the most valuable type-strain genomes for metagenomic binning, comparative biology and taxonomic classification.</title>
        <authorList>
            <person name="Goeker M."/>
        </authorList>
    </citation>
    <scope>NUCLEOTIDE SEQUENCE [LARGE SCALE GENOMIC DNA]</scope>
    <source>
        <strain evidence="2 3">DSM 23491</strain>
    </source>
</reference>
<keyword evidence="3" id="KW-1185">Reference proteome</keyword>
<comment type="caution">
    <text evidence="2">The sequence shown here is derived from an EMBL/GenBank/DDBJ whole genome shotgun (WGS) entry which is preliminary data.</text>
</comment>
<evidence type="ECO:0000313" key="2">
    <source>
        <dbReference type="EMBL" id="MBP1937996.1"/>
    </source>
</evidence>
<dbReference type="Proteomes" id="UP001519273">
    <property type="component" value="Unassembled WGS sequence"/>
</dbReference>
<sequence>MFDWIKRINLIWAFAILLIVHGIFYYSMGTPNWLLVALSAALVETGILAALKAFLPGTQKSKR</sequence>
<keyword evidence="1" id="KW-1133">Transmembrane helix</keyword>
<feature type="transmembrane region" description="Helical" evidence="1">
    <location>
        <begin position="33"/>
        <end position="55"/>
    </location>
</feature>
<evidence type="ECO:0000313" key="3">
    <source>
        <dbReference type="Proteomes" id="UP001519273"/>
    </source>
</evidence>
<proteinExistence type="predicted"/>
<keyword evidence="1" id="KW-0472">Membrane</keyword>
<dbReference type="EMBL" id="JAGGKP010000009">
    <property type="protein sequence ID" value="MBP1937996.1"/>
    <property type="molecule type" value="Genomic_DNA"/>
</dbReference>